<dbReference type="Gene3D" id="2.150.10.10">
    <property type="entry name" value="Serralysin-like metalloprotease, C-terminal"/>
    <property type="match status" value="1"/>
</dbReference>
<comment type="similarity">
    <text evidence="1">Belongs to the peptidase M10B family.</text>
</comment>
<keyword evidence="8" id="KW-1185">Reference proteome</keyword>
<dbReference type="RefSeq" id="WP_186924644.1">
    <property type="nucleotide sequence ID" value="NZ_JACOFW010000040.1"/>
</dbReference>
<dbReference type="InterPro" id="IPR011049">
    <property type="entry name" value="Serralysin-like_metalloprot_C"/>
</dbReference>
<sequence length="607" mass="65943">MSTTISTQKETVIPYPYSGDYRIDVLLESPNVRWNVGAALGTPTVVTYSFMQSAPGYADAKEQKGFIPFSVEQKAATREILKLISQQIGLQFVEVEDTAVAYGKIRFGNNSQGDTSAAYAYQPGLSELAGDLYVNADNQNALTNVQPGTANWSTLVHEIGHVLGLKHPGNYNAGEVASSVPDNFLASAEDNTLNSIMSYTDAPQKQERVFFAKYDMLALAYLYGSKAYQAEDTVYRLSNSDGDTLILINDTGGVDTLDLSEISLGTIIKFKDGIILSATGAQIDLMAGANSSVGMTTDNLGRSVNANDNMSIAYNTIIENVKGSKFNDVVKGNEWNNRIEGGSGSDWINGGLGIDTAKYTAPRNQYLIEKDNFGKSLEFIVANSKDRYDTDILLSMEYLQFSDMRIDLKIGEVARTVGAVAVKNIAELYVAYFNRVPDAEGMNYWLTQFKNGSSIETIGKSFYSAAVSPMFSVLTGYTVEMTNVDFVKVIYKNVLGRDEVDQDGLDYWSAALLKAEGTLGAETRGTLINTILNAAHGFKGNAELGWVADLLDNKFAVANYFAIEQGISYNSPEENFQRCVDIAAAVTAIDTVAAIKLIGIQDSGFSL</sequence>
<dbReference type="Pfam" id="PF00413">
    <property type="entry name" value="Peptidase_M10"/>
    <property type="match status" value="1"/>
</dbReference>
<evidence type="ECO:0000256" key="4">
    <source>
        <dbReference type="ARBA" id="ARBA00022801"/>
    </source>
</evidence>
<dbReference type="InterPro" id="IPR038255">
    <property type="entry name" value="PBS_linker_sf"/>
</dbReference>
<reference evidence="7 8" key="1">
    <citation type="submission" date="2020-08" db="EMBL/GenBank/DDBJ databases">
        <title>Novel species isolated from subtropical streams in China.</title>
        <authorList>
            <person name="Lu H."/>
        </authorList>
    </citation>
    <scope>NUCLEOTIDE SEQUENCE [LARGE SCALE GENOMIC DNA]</scope>
    <source>
        <strain evidence="7 8">KACC 16656</strain>
    </source>
</reference>
<proteinExistence type="inferred from homology"/>
<feature type="domain" description="Peptidase metallopeptidase" evidence="6">
    <location>
        <begin position="30"/>
        <end position="225"/>
    </location>
</feature>
<dbReference type="Proteomes" id="UP000648257">
    <property type="component" value="Unassembled WGS sequence"/>
</dbReference>
<dbReference type="SUPFAM" id="SSF55486">
    <property type="entry name" value="Metalloproteases ('zincins'), catalytic domain"/>
    <property type="match status" value="1"/>
</dbReference>
<evidence type="ECO:0000313" key="8">
    <source>
        <dbReference type="Proteomes" id="UP000648257"/>
    </source>
</evidence>
<dbReference type="EMBL" id="JACOFW010000040">
    <property type="protein sequence ID" value="MBC3809587.1"/>
    <property type="molecule type" value="Genomic_DNA"/>
</dbReference>
<gene>
    <name evidence="7" type="ORF">H8K52_19785</name>
</gene>
<protein>
    <submittedName>
        <fullName evidence="7">DUF4214 domain-containing protein</fullName>
    </submittedName>
</protein>
<dbReference type="InterPro" id="IPR025282">
    <property type="entry name" value="DUF4214"/>
</dbReference>
<dbReference type="Pfam" id="PF00353">
    <property type="entry name" value="HemolysinCabind"/>
    <property type="match status" value="1"/>
</dbReference>
<comment type="caution">
    <text evidence="7">The sequence shown here is derived from an EMBL/GenBank/DDBJ whole genome shotgun (WGS) entry which is preliminary data.</text>
</comment>
<dbReference type="InterPro" id="IPR001343">
    <property type="entry name" value="Hemolysn_Ca-bd"/>
</dbReference>
<evidence type="ECO:0000256" key="5">
    <source>
        <dbReference type="ARBA" id="ARBA00022833"/>
    </source>
</evidence>
<organism evidence="7 8">
    <name type="scientific">Undibacterium seohonense</name>
    <dbReference type="NCBI Taxonomy" id="1344950"/>
    <lineage>
        <taxon>Bacteria</taxon>
        <taxon>Pseudomonadati</taxon>
        <taxon>Pseudomonadota</taxon>
        <taxon>Betaproteobacteria</taxon>
        <taxon>Burkholderiales</taxon>
        <taxon>Oxalobacteraceae</taxon>
        <taxon>Undibacterium</taxon>
    </lineage>
</organism>
<dbReference type="SMART" id="SM00235">
    <property type="entry name" value="ZnMc"/>
    <property type="match status" value="1"/>
</dbReference>
<dbReference type="CDD" id="cd04277">
    <property type="entry name" value="ZnMc_serralysin_like"/>
    <property type="match status" value="1"/>
</dbReference>
<dbReference type="InterPro" id="IPR006026">
    <property type="entry name" value="Peptidase_Metallo"/>
</dbReference>
<keyword evidence="5" id="KW-0862">Zinc</keyword>
<dbReference type="InterPro" id="IPR024079">
    <property type="entry name" value="MetalloPept_cat_dom_sf"/>
</dbReference>
<dbReference type="InterPro" id="IPR034033">
    <property type="entry name" value="Serralysin-like"/>
</dbReference>
<evidence type="ECO:0000256" key="3">
    <source>
        <dbReference type="ARBA" id="ARBA00022723"/>
    </source>
</evidence>
<evidence type="ECO:0000313" key="7">
    <source>
        <dbReference type="EMBL" id="MBC3809587.1"/>
    </source>
</evidence>
<evidence type="ECO:0000256" key="1">
    <source>
        <dbReference type="ARBA" id="ARBA00009490"/>
    </source>
</evidence>
<keyword evidence="3" id="KW-0479">Metal-binding</keyword>
<evidence type="ECO:0000259" key="6">
    <source>
        <dbReference type="SMART" id="SM00235"/>
    </source>
</evidence>
<dbReference type="Gene3D" id="1.10.3130.20">
    <property type="entry name" value="Phycobilisome linker domain"/>
    <property type="match status" value="1"/>
</dbReference>
<name>A0ABR6X9K3_9BURK</name>
<accession>A0ABR6X9K3</accession>
<dbReference type="SUPFAM" id="SSF51120">
    <property type="entry name" value="beta-Roll"/>
    <property type="match status" value="1"/>
</dbReference>
<evidence type="ECO:0000256" key="2">
    <source>
        <dbReference type="ARBA" id="ARBA00022670"/>
    </source>
</evidence>
<dbReference type="Pfam" id="PF13946">
    <property type="entry name" value="DUF4214"/>
    <property type="match status" value="1"/>
</dbReference>
<dbReference type="InterPro" id="IPR001818">
    <property type="entry name" value="Pept_M10_metallopeptidase"/>
</dbReference>
<dbReference type="Gene3D" id="3.40.390.10">
    <property type="entry name" value="Collagenase (Catalytic Domain)"/>
    <property type="match status" value="1"/>
</dbReference>
<keyword evidence="4" id="KW-0378">Hydrolase</keyword>
<keyword evidence="2" id="KW-0645">Protease</keyword>